<evidence type="ECO:0000256" key="4">
    <source>
        <dbReference type="PROSITE-ProRule" id="PRU00050"/>
    </source>
</evidence>
<evidence type="ECO:0000313" key="7">
    <source>
        <dbReference type="Proteomes" id="UP000036458"/>
    </source>
</evidence>
<dbReference type="GO" id="GO:0005737">
    <property type="term" value="C:cytoplasm"/>
    <property type="evidence" value="ECO:0007669"/>
    <property type="project" value="InterPro"/>
</dbReference>
<keyword evidence="1 4" id="KW-0378">Hydrolase</keyword>
<dbReference type="PANTHER" id="PTHR42872">
    <property type="entry name" value="PROTEIN-GLUTAMATE METHYLESTERASE/PROTEIN-GLUTAMINE GLUTAMINASE"/>
    <property type="match status" value="1"/>
</dbReference>
<protein>
    <recommendedName>
        <fullName evidence="2">protein-glutamate methylesterase</fullName>
        <ecNumber evidence="2">3.1.1.61</ecNumber>
    </recommendedName>
</protein>
<dbReference type="PATRIC" id="fig|1379910.4.peg.870"/>
<dbReference type="InterPro" id="IPR000673">
    <property type="entry name" value="Sig_transdc_resp-reg_Me-estase"/>
</dbReference>
<evidence type="ECO:0000256" key="1">
    <source>
        <dbReference type="ARBA" id="ARBA00022801"/>
    </source>
</evidence>
<keyword evidence="7" id="KW-1185">Reference proteome</keyword>
<dbReference type="Proteomes" id="UP000036458">
    <property type="component" value="Chromosome"/>
</dbReference>
<evidence type="ECO:0000313" key="6">
    <source>
        <dbReference type="EMBL" id="AKQ44981.1"/>
    </source>
</evidence>
<dbReference type="AlphaFoldDB" id="A0A0H4W3F8"/>
<organism evidence="6 7">
    <name type="scientific">Rufibacter radiotolerans</name>
    <dbReference type="NCBI Taxonomy" id="1379910"/>
    <lineage>
        <taxon>Bacteria</taxon>
        <taxon>Pseudomonadati</taxon>
        <taxon>Bacteroidota</taxon>
        <taxon>Cytophagia</taxon>
        <taxon>Cytophagales</taxon>
        <taxon>Hymenobacteraceae</taxon>
        <taxon>Rufibacter</taxon>
    </lineage>
</organism>
<dbReference type="PANTHER" id="PTHR42872:SF6">
    <property type="entry name" value="PROTEIN-GLUTAMATE METHYLESTERASE_PROTEIN-GLUTAMINE GLUTAMINASE"/>
    <property type="match status" value="1"/>
</dbReference>
<dbReference type="STRING" id="1379910.TH63_04005"/>
<comment type="catalytic activity">
    <reaction evidence="3">
        <text>[protein]-L-glutamate 5-O-methyl ester + H2O = L-glutamyl-[protein] + methanol + H(+)</text>
        <dbReference type="Rhea" id="RHEA:23236"/>
        <dbReference type="Rhea" id="RHEA-COMP:10208"/>
        <dbReference type="Rhea" id="RHEA-COMP:10311"/>
        <dbReference type="ChEBI" id="CHEBI:15377"/>
        <dbReference type="ChEBI" id="CHEBI:15378"/>
        <dbReference type="ChEBI" id="CHEBI:17790"/>
        <dbReference type="ChEBI" id="CHEBI:29973"/>
        <dbReference type="ChEBI" id="CHEBI:82795"/>
        <dbReference type="EC" id="3.1.1.61"/>
    </reaction>
</comment>
<sequence>MKLPHHDIVVIGTSAGGMAVLCQLLEQLPLDLPASIFIVQHLARDSNAQILVDRLNRTSTLPCQVATHEQVIETGKVYFVPQDNHLLLQKGRMLVTKGPRENLFRPAIDPLFRSAAAAYGPRVIGIVLTGMLQDGTVGMEMIKRSGGITMVQAPTDAEYPDMPQSVLKEMEVDYVVSMAEMGEMLQELVFVPASATAEPPEDILYEASIAERLMLNTGEGAVEDTEILGPRSPFSCPSCGGALWEVSHGHVKHYRCHSGHAYTAESFLNANVESIEETLWIAMRMLEERRTMLNAMAEQDKKKGHNHWAEVQQERADELKIHISRIRQLLLSNANARAANDPEDAKEAG</sequence>
<dbReference type="Pfam" id="PF01339">
    <property type="entry name" value="CheB_methylest"/>
    <property type="match status" value="1"/>
</dbReference>
<dbReference type="RefSeq" id="WP_048919805.1">
    <property type="nucleotide sequence ID" value="NZ_CP010777.1"/>
</dbReference>
<dbReference type="InterPro" id="IPR035909">
    <property type="entry name" value="CheB_C"/>
</dbReference>
<evidence type="ECO:0000256" key="2">
    <source>
        <dbReference type="ARBA" id="ARBA00039140"/>
    </source>
</evidence>
<dbReference type="InterPro" id="IPR011247">
    <property type="entry name" value="Chemotax_prot-Glu_Me-esterase"/>
</dbReference>
<dbReference type="CDD" id="cd16433">
    <property type="entry name" value="CheB"/>
    <property type="match status" value="1"/>
</dbReference>
<dbReference type="PIRSF" id="PIRSF036461">
    <property type="entry name" value="Chmtx_methlestr"/>
    <property type="match status" value="1"/>
</dbReference>
<dbReference type="EMBL" id="CP010777">
    <property type="protein sequence ID" value="AKQ44981.1"/>
    <property type="molecule type" value="Genomic_DNA"/>
</dbReference>
<dbReference type="GO" id="GO:0008984">
    <property type="term" value="F:protein-glutamate methylesterase activity"/>
    <property type="evidence" value="ECO:0007669"/>
    <property type="project" value="UniProtKB-EC"/>
</dbReference>
<dbReference type="KEGG" id="ruf:TH63_04005"/>
<evidence type="ECO:0000259" key="5">
    <source>
        <dbReference type="PROSITE" id="PS50122"/>
    </source>
</evidence>
<dbReference type="GO" id="GO:0000156">
    <property type="term" value="F:phosphorelay response regulator activity"/>
    <property type="evidence" value="ECO:0007669"/>
    <property type="project" value="InterPro"/>
</dbReference>
<feature type="domain" description="CheB-type methylesterase" evidence="5">
    <location>
        <begin position="2"/>
        <end position="192"/>
    </location>
</feature>
<dbReference type="Gene3D" id="3.40.50.180">
    <property type="entry name" value="Methylesterase CheB, C-terminal domain"/>
    <property type="match status" value="1"/>
</dbReference>
<dbReference type="PROSITE" id="PS50122">
    <property type="entry name" value="CHEB"/>
    <property type="match status" value="1"/>
</dbReference>
<dbReference type="SUPFAM" id="SSF52738">
    <property type="entry name" value="Methylesterase CheB, C-terminal domain"/>
    <property type="match status" value="1"/>
</dbReference>
<gene>
    <name evidence="6" type="ORF">TH63_04005</name>
</gene>
<feature type="active site" evidence="4">
    <location>
        <position position="134"/>
    </location>
</feature>
<dbReference type="OrthoDB" id="1524092at2"/>
<reference evidence="6 7" key="1">
    <citation type="submission" date="2015-01" db="EMBL/GenBank/DDBJ databases">
        <title>Rufibacter sp./DG31D/ whole genome sequencing.</title>
        <authorList>
            <person name="Kim M.K."/>
            <person name="Srinivasan S."/>
            <person name="Lee J.-J."/>
        </authorList>
    </citation>
    <scope>NUCLEOTIDE SEQUENCE [LARGE SCALE GENOMIC DNA]</scope>
    <source>
        <strain evidence="6 7">DG31D</strain>
    </source>
</reference>
<keyword evidence="4" id="KW-0145">Chemotaxis</keyword>
<accession>A0A0H4W3F8</accession>
<proteinExistence type="predicted"/>
<feature type="active site" evidence="4">
    <location>
        <position position="41"/>
    </location>
</feature>
<evidence type="ECO:0000256" key="3">
    <source>
        <dbReference type="ARBA" id="ARBA00048267"/>
    </source>
</evidence>
<feature type="active site" evidence="4">
    <location>
        <position position="14"/>
    </location>
</feature>
<name>A0A0H4W3F8_9BACT</name>
<dbReference type="EC" id="3.1.1.61" evidence="2"/>
<dbReference type="GO" id="GO:0006935">
    <property type="term" value="P:chemotaxis"/>
    <property type="evidence" value="ECO:0007669"/>
    <property type="project" value="UniProtKB-UniRule"/>
</dbReference>